<sequence length="402" mass="46149">MDVPLSEFNSLDLERELYARVLSTDGSKQERFGRLLAARQAEAQAPNPRPPRRASISKFGARVQLDDFAEIQMYNQAEFDLLSGKVRWRLERVRRTEDGEGLEYFHPDVLSRIERTHTYMLNMDEFLVRQEPYIHKIFVIFASRTNGQGQGLCYARSLAKLRSWDENTEEFEWPLITTENIASVHLEDNGVLQTTLMSTENIAKALSYILTAIKDKGLENYVAIACDPHRLDLPAVTMLVEASGHVMLPCVYDISDLQKTLQNMFCLACVRCSMRVENELYIENTCAEQLSRICNGNSTRNMNAVVLLTDYANRLPQILHAMWQFEEHRDKPISLIGLNNKMLKIYGSHVKRELPPITFEDCAAGSGLLQLIVFDALWCITPEREPEEINLQPLLYQTVRQE</sequence>
<evidence type="ECO:0000313" key="3">
    <source>
        <dbReference type="Proteomes" id="UP000008792"/>
    </source>
</evidence>
<evidence type="ECO:0000313" key="1">
    <source>
        <dbReference type="EMBL" id="EDW62098.1"/>
    </source>
</evidence>
<dbReference type="EMBL" id="CH940648">
    <property type="protein sequence ID" value="KRF80449.1"/>
    <property type="molecule type" value="Genomic_DNA"/>
</dbReference>
<protein>
    <submittedName>
        <fullName evidence="1">Uncharacterized protein, isoform A</fullName>
    </submittedName>
    <submittedName>
        <fullName evidence="2">Uncharacterized protein, isoform B</fullName>
    </submittedName>
</protein>
<dbReference type="Proteomes" id="UP000008792">
    <property type="component" value="Unassembled WGS sequence"/>
</dbReference>
<name>B4LMY3_DROVI</name>
<dbReference type="OMA" id="MWSFEEH"/>
<dbReference type="InParanoid" id="B4LMY3"/>
<accession>B4LMY3</accession>
<organism evidence="1 3">
    <name type="scientific">Drosophila virilis</name>
    <name type="common">Fruit fly</name>
    <dbReference type="NCBI Taxonomy" id="7244"/>
    <lineage>
        <taxon>Eukaryota</taxon>
        <taxon>Metazoa</taxon>
        <taxon>Ecdysozoa</taxon>
        <taxon>Arthropoda</taxon>
        <taxon>Hexapoda</taxon>
        <taxon>Insecta</taxon>
        <taxon>Pterygota</taxon>
        <taxon>Neoptera</taxon>
        <taxon>Endopterygota</taxon>
        <taxon>Diptera</taxon>
        <taxon>Brachycera</taxon>
        <taxon>Muscomorpha</taxon>
        <taxon>Ephydroidea</taxon>
        <taxon>Drosophilidae</taxon>
        <taxon>Drosophila</taxon>
    </lineage>
</organism>
<dbReference type="eggNOG" id="ENOG502T9BD">
    <property type="taxonomic scope" value="Eukaryota"/>
</dbReference>
<dbReference type="AlphaFoldDB" id="B4LMY3"/>
<proteinExistence type="predicted"/>
<gene>
    <name evidence="1" type="primary">Dvir\GJ19945</name>
    <name evidence="1" type="ORF">Dvir_GJ19945</name>
</gene>
<dbReference type="HOGENOM" id="CLU_750666_0_0_1"/>
<reference evidence="1" key="2">
    <citation type="journal article" date="2008" name="Bioinformatics">
        <title>Assembly reconciliation.</title>
        <authorList>
            <person name="Zimin A.V."/>
            <person name="Smith D.R."/>
            <person name="Sutton G."/>
            <person name="Yorke J.A."/>
        </authorList>
    </citation>
    <scope>NUCLEOTIDE SEQUENCE</scope>
    <source>
        <strain evidence="1">TSC#15010-1051.87</strain>
    </source>
</reference>
<reference evidence="1 3" key="1">
    <citation type="journal article" date="2007" name="Nature">
        <title>Evolution of genes and genomes on the Drosophila phylogeny.</title>
        <authorList>
            <consortium name="Drosophila 12 Genomes Consortium"/>
            <person name="Clark A.G."/>
            <person name="Eisen M.B."/>
            <person name="Smith D.R."/>
            <person name="Bergman C.M."/>
            <person name="Oliver B."/>
            <person name="Markow T.A."/>
            <person name="Kaufman T.C."/>
            <person name="Kellis M."/>
            <person name="Gelbart W."/>
            <person name="Iyer V.N."/>
            <person name="Pollard D.A."/>
            <person name="Sackton T.B."/>
            <person name="Larracuente A.M."/>
            <person name="Singh N.D."/>
            <person name="Abad J.P."/>
            <person name="Abt D.N."/>
            <person name="Adryan B."/>
            <person name="Aguade M."/>
            <person name="Akashi H."/>
            <person name="Anderson W.W."/>
            <person name="Aquadro C.F."/>
            <person name="Ardell D.H."/>
            <person name="Arguello R."/>
            <person name="Artieri C.G."/>
            <person name="Barbash D.A."/>
            <person name="Barker D."/>
            <person name="Barsanti P."/>
            <person name="Batterham P."/>
            <person name="Batzoglou S."/>
            <person name="Begun D."/>
            <person name="Bhutkar A."/>
            <person name="Blanco E."/>
            <person name="Bosak S.A."/>
            <person name="Bradley R.K."/>
            <person name="Brand A.D."/>
            <person name="Brent M.R."/>
            <person name="Brooks A.N."/>
            <person name="Brown R.H."/>
            <person name="Butlin R.K."/>
            <person name="Caggese C."/>
            <person name="Calvi B.R."/>
            <person name="Bernardo de Carvalho A."/>
            <person name="Caspi A."/>
            <person name="Castrezana S."/>
            <person name="Celniker S.E."/>
            <person name="Chang J.L."/>
            <person name="Chapple C."/>
            <person name="Chatterji S."/>
            <person name="Chinwalla A."/>
            <person name="Civetta A."/>
            <person name="Clifton S.W."/>
            <person name="Comeron J.M."/>
            <person name="Costello J.C."/>
            <person name="Coyne J.A."/>
            <person name="Daub J."/>
            <person name="David R.G."/>
            <person name="Delcher A.L."/>
            <person name="Delehaunty K."/>
            <person name="Do C.B."/>
            <person name="Ebling H."/>
            <person name="Edwards K."/>
            <person name="Eickbush T."/>
            <person name="Evans J.D."/>
            <person name="Filipski A."/>
            <person name="Findeiss S."/>
            <person name="Freyhult E."/>
            <person name="Fulton L."/>
            <person name="Fulton R."/>
            <person name="Garcia A.C."/>
            <person name="Gardiner A."/>
            <person name="Garfield D.A."/>
            <person name="Garvin B.E."/>
            <person name="Gibson G."/>
            <person name="Gilbert D."/>
            <person name="Gnerre S."/>
            <person name="Godfrey J."/>
            <person name="Good R."/>
            <person name="Gotea V."/>
            <person name="Gravely B."/>
            <person name="Greenberg A.J."/>
            <person name="Griffiths-Jones S."/>
            <person name="Gross S."/>
            <person name="Guigo R."/>
            <person name="Gustafson E.A."/>
            <person name="Haerty W."/>
            <person name="Hahn M.W."/>
            <person name="Halligan D.L."/>
            <person name="Halpern A.L."/>
            <person name="Halter G.M."/>
            <person name="Han M.V."/>
            <person name="Heger A."/>
            <person name="Hillier L."/>
            <person name="Hinrichs A.S."/>
            <person name="Holmes I."/>
            <person name="Hoskins R.A."/>
            <person name="Hubisz M.J."/>
            <person name="Hultmark D."/>
            <person name="Huntley M.A."/>
            <person name="Jaffe D.B."/>
            <person name="Jagadeeshan S."/>
            <person name="Jeck W.R."/>
            <person name="Johnson J."/>
            <person name="Jones C.D."/>
            <person name="Jordan W.C."/>
            <person name="Karpen G.H."/>
            <person name="Kataoka E."/>
            <person name="Keightley P.D."/>
            <person name="Kheradpour P."/>
            <person name="Kirkness E.F."/>
            <person name="Koerich L.B."/>
            <person name="Kristiansen K."/>
            <person name="Kudrna D."/>
            <person name="Kulathinal R.J."/>
            <person name="Kumar S."/>
            <person name="Kwok R."/>
            <person name="Lander E."/>
            <person name="Langley C.H."/>
            <person name="Lapoint R."/>
            <person name="Lazzaro B.P."/>
            <person name="Lee S.J."/>
            <person name="Levesque L."/>
            <person name="Li R."/>
            <person name="Lin C.F."/>
            <person name="Lin M.F."/>
            <person name="Lindblad-Toh K."/>
            <person name="Llopart A."/>
            <person name="Long M."/>
            <person name="Low L."/>
            <person name="Lozovsky E."/>
            <person name="Lu J."/>
            <person name="Luo M."/>
            <person name="Machado C.A."/>
            <person name="Makalowski W."/>
            <person name="Marzo M."/>
            <person name="Matsuda M."/>
            <person name="Matzkin L."/>
            <person name="McAllister B."/>
            <person name="McBride C.S."/>
            <person name="McKernan B."/>
            <person name="McKernan K."/>
            <person name="Mendez-Lago M."/>
            <person name="Minx P."/>
            <person name="Mollenhauer M.U."/>
            <person name="Montooth K."/>
            <person name="Mount S.M."/>
            <person name="Mu X."/>
            <person name="Myers E."/>
            <person name="Negre B."/>
            <person name="Newfeld S."/>
            <person name="Nielsen R."/>
            <person name="Noor M.A."/>
            <person name="O'Grady P."/>
            <person name="Pachter L."/>
            <person name="Papaceit M."/>
            <person name="Parisi M.J."/>
            <person name="Parisi M."/>
            <person name="Parts L."/>
            <person name="Pedersen J.S."/>
            <person name="Pesole G."/>
            <person name="Phillippy A.M."/>
            <person name="Ponting C.P."/>
            <person name="Pop M."/>
            <person name="Porcelli D."/>
            <person name="Powell J.R."/>
            <person name="Prohaska S."/>
            <person name="Pruitt K."/>
            <person name="Puig M."/>
            <person name="Quesneville H."/>
            <person name="Ram K.R."/>
            <person name="Rand D."/>
            <person name="Rasmussen M.D."/>
            <person name="Reed L.K."/>
            <person name="Reenan R."/>
            <person name="Reily A."/>
            <person name="Remington K.A."/>
            <person name="Rieger T.T."/>
            <person name="Ritchie M.G."/>
            <person name="Robin C."/>
            <person name="Rogers Y.H."/>
            <person name="Rohde C."/>
            <person name="Rozas J."/>
            <person name="Rubenfield M.J."/>
            <person name="Ruiz A."/>
            <person name="Russo S."/>
            <person name="Salzberg S.L."/>
            <person name="Sanchez-Gracia A."/>
            <person name="Saranga D.J."/>
            <person name="Sato H."/>
            <person name="Schaeffer S.W."/>
            <person name="Schatz M.C."/>
            <person name="Schlenke T."/>
            <person name="Schwartz R."/>
            <person name="Segarra C."/>
            <person name="Singh R.S."/>
            <person name="Sirot L."/>
            <person name="Sirota M."/>
            <person name="Sisneros N.B."/>
            <person name="Smith C.D."/>
            <person name="Smith T.F."/>
            <person name="Spieth J."/>
            <person name="Stage D.E."/>
            <person name="Stark A."/>
            <person name="Stephan W."/>
            <person name="Strausberg R.L."/>
            <person name="Strempel S."/>
            <person name="Sturgill D."/>
            <person name="Sutton G."/>
            <person name="Sutton G.G."/>
            <person name="Tao W."/>
            <person name="Teichmann S."/>
            <person name="Tobari Y.N."/>
            <person name="Tomimura Y."/>
            <person name="Tsolas J.M."/>
            <person name="Valente V.L."/>
            <person name="Venter E."/>
            <person name="Venter J.C."/>
            <person name="Vicario S."/>
            <person name="Vieira F.G."/>
            <person name="Vilella A.J."/>
            <person name="Villasante A."/>
            <person name="Walenz B."/>
            <person name="Wang J."/>
            <person name="Wasserman M."/>
            <person name="Watts T."/>
            <person name="Wilson D."/>
            <person name="Wilson R.K."/>
            <person name="Wing R.A."/>
            <person name="Wolfner M.F."/>
            <person name="Wong A."/>
            <person name="Wong G.K."/>
            <person name="Wu C.I."/>
            <person name="Wu G."/>
            <person name="Yamamoto D."/>
            <person name="Yang H.P."/>
            <person name="Yang S.P."/>
            <person name="Yorke J.A."/>
            <person name="Yoshida K."/>
            <person name="Zdobnov E."/>
            <person name="Zhang P."/>
            <person name="Zhang Y."/>
            <person name="Zimin A.V."/>
            <person name="Baldwin J."/>
            <person name="Abdouelleil A."/>
            <person name="Abdulkadir J."/>
            <person name="Abebe A."/>
            <person name="Abera B."/>
            <person name="Abreu J."/>
            <person name="Acer S.C."/>
            <person name="Aftuck L."/>
            <person name="Alexander A."/>
            <person name="An P."/>
            <person name="Anderson E."/>
            <person name="Anderson S."/>
            <person name="Arachi H."/>
            <person name="Azer M."/>
            <person name="Bachantsang P."/>
            <person name="Barry A."/>
            <person name="Bayul T."/>
            <person name="Berlin A."/>
            <person name="Bessette D."/>
            <person name="Bloom T."/>
            <person name="Blye J."/>
            <person name="Boguslavskiy L."/>
            <person name="Bonnet C."/>
            <person name="Boukhgalter B."/>
            <person name="Bourzgui I."/>
            <person name="Brown A."/>
            <person name="Cahill P."/>
            <person name="Channer S."/>
            <person name="Cheshatsang Y."/>
            <person name="Chuda L."/>
            <person name="Citroen M."/>
            <person name="Collymore A."/>
            <person name="Cooke P."/>
            <person name="Costello M."/>
            <person name="D'Aco K."/>
            <person name="Daza R."/>
            <person name="De Haan G."/>
            <person name="DeGray S."/>
            <person name="DeMaso C."/>
            <person name="Dhargay N."/>
            <person name="Dooley K."/>
            <person name="Dooley E."/>
            <person name="Doricent M."/>
            <person name="Dorje P."/>
            <person name="Dorjee K."/>
            <person name="Dupes A."/>
            <person name="Elong R."/>
            <person name="Falk J."/>
            <person name="Farina A."/>
            <person name="Faro S."/>
            <person name="Ferguson D."/>
            <person name="Fisher S."/>
            <person name="Foley C.D."/>
            <person name="Franke A."/>
            <person name="Friedrich D."/>
            <person name="Gadbois L."/>
            <person name="Gearin G."/>
            <person name="Gearin C.R."/>
            <person name="Giannoukos G."/>
            <person name="Goode T."/>
            <person name="Graham J."/>
            <person name="Grandbois E."/>
            <person name="Grewal S."/>
            <person name="Gyaltsen K."/>
            <person name="Hafez N."/>
            <person name="Hagos B."/>
            <person name="Hall J."/>
            <person name="Henson C."/>
            <person name="Hollinger A."/>
            <person name="Honan T."/>
            <person name="Huard M.D."/>
            <person name="Hughes L."/>
            <person name="Hurhula B."/>
            <person name="Husby M.E."/>
            <person name="Kamat A."/>
            <person name="Kanga B."/>
            <person name="Kashin S."/>
            <person name="Khazanovich D."/>
            <person name="Kisner P."/>
            <person name="Lance K."/>
            <person name="Lara M."/>
            <person name="Lee W."/>
            <person name="Lennon N."/>
            <person name="Letendre F."/>
            <person name="LeVine R."/>
            <person name="Lipovsky A."/>
            <person name="Liu X."/>
            <person name="Liu J."/>
            <person name="Liu S."/>
            <person name="Lokyitsang T."/>
            <person name="Lokyitsang Y."/>
            <person name="Lubonja R."/>
            <person name="Lui A."/>
            <person name="MacDonald P."/>
            <person name="Magnisalis V."/>
            <person name="Maru K."/>
            <person name="Matthews C."/>
            <person name="McCusker W."/>
            <person name="McDonough S."/>
            <person name="Mehta T."/>
            <person name="Meldrim J."/>
            <person name="Meneus L."/>
            <person name="Mihai O."/>
            <person name="Mihalev A."/>
            <person name="Mihova T."/>
            <person name="Mittelman R."/>
            <person name="Mlenga V."/>
            <person name="Montmayeur A."/>
            <person name="Mulrain L."/>
            <person name="Navidi A."/>
            <person name="Naylor J."/>
            <person name="Negash T."/>
            <person name="Nguyen T."/>
            <person name="Nguyen N."/>
            <person name="Nicol R."/>
            <person name="Norbu C."/>
            <person name="Norbu N."/>
            <person name="Novod N."/>
            <person name="O'Neill B."/>
            <person name="Osman S."/>
            <person name="Markiewicz E."/>
            <person name="Oyono O.L."/>
            <person name="Patti C."/>
            <person name="Phunkhang P."/>
            <person name="Pierre F."/>
            <person name="Priest M."/>
            <person name="Raghuraman S."/>
            <person name="Rege F."/>
            <person name="Reyes R."/>
            <person name="Rise C."/>
            <person name="Rogov P."/>
            <person name="Ross K."/>
            <person name="Ryan E."/>
            <person name="Settipalli S."/>
            <person name="Shea T."/>
            <person name="Sherpa N."/>
            <person name="Shi L."/>
            <person name="Shih D."/>
            <person name="Sparrow T."/>
            <person name="Spaulding J."/>
            <person name="Stalker J."/>
            <person name="Stange-Thomann N."/>
            <person name="Stavropoulos S."/>
            <person name="Stone C."/>
            <person name="Strader C."/>
            <person name="Tesfaye S."/>
            <person name="Thomson T."/>
            <person name="Thoulutsang Y."/>
            <person name="Thoulutsang D."/>
            <person name="Topham K."/>
            <person name="Topping I."/>
            <person name="Tsamla T."/>
            <person name="Vassiliev H."/>
            <person name="Vo A."/>
            <person name="Wangchuk T."/>
            <person name="Wangdi T."/>
            <person name="Weiand M."/>
            <person name="Wilkinson J."/>
            <person name="Wilson A."/>
            <person name="Yadav S."/>
            <person name="Young G."/>
            <person name="Yu Q."/>
            <person name="Zembek L."/>
            <person name="Zhong D."/>
            <person name="Zimmer A."/>
            <person name="Zwirko Z."/>
            <person name="Jaffe D.B."/>
            <person name="Alvarez P."/>
            <person name="Brockman W."/>
            <person name="Butler J."/>
            <person name="Chin C."/>
            <person name="Gnerre S."/>
            <person name="Grabherr M."/>
            <person name="Kleber M."/>
            <person name="Mauceli E."/>
            <person name="MacCallum I."/>
        </authorList>
    </citation>
    <scope>NUCLEOTIDE SEQUENCE [LARGE SCALE GENOMIC DNA]</scope>
    <source>
        <strain evidence="1">TSC#15010-1051.87</strain>
        <strain evidence="3">Tucson 15010-1051.87</strain>
    </source>
</reference>
<dbReference type="OrthoDB" id="7836602at2759"/>
<evidence type="ECO:0000313" key="2">
    <source>
        <dbReference type="EMBL" id="KRF80449.1"/>
    </source>
</evidence>
<reference evidence="1" key="3">
    <citation type="submission" date="2008-06" db="EMBL/GenBank/DDBJ databases">
        <authorList>
            <consortium name="FlyBase"/>
        </authorList>
    </citation>
    <scope>NUCLEOTIDE SEQUENCE</scope>
    <source>
        <strain evidence="1">TSC#15010-1051.87</strain>
    </source>
</reference>
<keyword evidence="3" id="KW-1185">Reference proteome</keyword>
<dbReference type="EMBL" id="CH940648">
    <property type="protein sequence ID" value="EDW62098.1"/>
    <property type="molecule type" value="Genomic_DNA"/>
</dbReference>